<protein>
    <recommendedName>
        <fullName evidence="2">Peptidase C1A papain C-terminal domain-containing protein</fullName>
    </recommendedName>
</protein>
<evidence type="ECO:0000256" key="1">
    <source>
        <dbReference type="ARBA" id="ARBA00008455"/>
    </source>
</evidence>
<dbReference type="GO" id="GO:0006508">
    <property type="term" value="P:proteolysis"/>
    <property type="evidence" value="ECO:0007669"/>
    <property type="project" value="InterPro"/>
</dbReference>
<proteinExistence type="inferred from homology"/>
<evidence type="ECO:0000259" key="2">
    <source>
        <dbReference type="SMART" id="SM00645"/>
    </source>
</evidence>
<reference evidence="3" key="1">
    <citation type="journal article" date="2020" name="Nature">
        <title>Giant virus diversity and host interactions through global metagenomics.</title>
        <authorList>
            <person name="Schulz F."/>
            <person name="Roux S."/>
            <person name="Paez-Espino D."/>
            <person name="Jungbluth S."/>
            <person name="Walsh D.A."/>
            <person name="Denef V.J."/>
            <person name="McMahon K.D."/>
            <person name="Konstantinidis K.T."/>
            <person name="Eloe-Fadrosh E.A."/>
            <person name="Kyrpides N.C."/>
            <person name="Woyke T."/>
        </authorList>
    </citation>
    <scope>NUCLEOTIDE SEQUENCE</scope>
    <source>
        <strain evidence="3">GVMAG-M-3300025699-48</strain>
    </source>
</reference>
<sequence>MTSLVMSRMTEYVPVLNDTDYLSRSILQTTELPNAFTWEEQNGINYLTKNLNQHIPSYCGSCWAHGSVSALADRIKIMRKAQFPDINLSVQFLLNCQFGGSCMGGDHLAAYKAIHDYGKIPFEDCMIYQACSSDSKEKACANTNDFICEPINICRTCDTFSSHGGKCVPINYYPNATISKFGAVKGADNMKTEILENGPIACGINAAEIDNYHGGVLDVPKAKKMINHIISIVGWGYDVNIDKQYWIIRNSWGSYWGELGFMRLVLGENQLGIEKTCAWAIPGSWTEYNVPCNEDGSNCT</sequence>
<evidence type="ECO:0000313" key="3">
    <source>
        <dbReference type="EMBL" id="QHT99158.1"/>
    </source>
</evidence>
<dbReference type="InterPro" id="IPR025661">
    <property type="entry name" value="Pept_asp_AS"/>
</dbReference>
<dbReference type="Gene3D" id="3.90.70.10">
    <property type="entry name" value="Cysteine proteinases"/>
    <property type="match status" value="1"/>
</dbReference>
<dbReference type="InterPro" id="IPR013128">
    <property type="entry name" value="Peptidase_C1A"/>
</dbReference>
<dbReference type="FunFam" id="3.90.70.10:FF:000117">
    <property type="entry name" value="Probable papain cysteine protease"/>
    <property type="match status" value="1"/>
</dbReference>
<name>A0A6C0J0J9_9ZZZZ</name>
<dbReference type="SUPFAM" id="SSF54001">
    <property type="entry name" value="Cysteine proteinases"/>
    <property type="match status" value="1"/>
</dbReference>
<dbReference type="SMART" id="SM00645">
    <property type="entry name" value="Pept_C1"/>
    <property type="match status" value="1"/>
</dbReference>
<dbReference type="AlphaFoldDB" id="A0A6C0J0J9"/>
<feature type="domain" description="Peptidase C1A papain C-terminal" evidence="2">
    <location>
        <begin position="32"/>
        <end position="281"/>
    </location>
</feature>
<accession>A0A6C0J0J9</accession>
<dbReference type="PRINTS" id="PR00705">
    <property type="entry name" value="PAPAIN"/>
</dbReference>
<organism evidence="3">
    <name type="scientific">viral metagenome</name>
    <dbReference type="NCBI Taxonomy" id="1070528"/>
    <lineage>
        <taxon>unclassified sequences</taxon>
        <taxon>metagenomes</taxon>
        <taxon>organismal metagenomes</taxon>
    </lineage>
</organism>
<dbReference type="InterPro" id="IPR038765">
    <property type="entry name" value="Papain-like_cys_pep_sf"/>
</dbReference>
<dbReference type="InterPro" id="IPR000668">
    <property type="entry name" value="Peptidase_C1A_C"/>
</dbReference>
<dbReference type="PANTHER" id="PTHR12411">
    <property type="entry name" value="CYSTEINE PROTEASE FAMILY C1-RELATED"/>
    <property type="match status" value="1"/>
</dbReference>
<dbReference type="GO" id="GO:0008234">
    <property type="term" value="F:cysteine-type peptidase activity"/>
    <property type="evidence" value="ECO:0007669"/>
    <property type="project" value="InterPro"/>
</dbReference>
<dbReference type="EMBL" id="MN740306">
    <property type="protein sequence ID" value="QHT99158.1"/>
    <property type="molecule type" value="Genomic_DNA"/>
</dbReference>
<dbReference type="PROSITE" id="PS00640">
    <property type="entry name" value="THIOL_PROTEASE_ASN"/>
    <property type="match status" value="1"/>
</dbReference>
<comment type="similarity">
    <text evidence="1">Belongs to the peptidase C1 family.</text>
</comment>
<dbReference type="Pfam" id="PF00112">
    <property type="entry name" value="Peptidase_C1"/>
    <property type="match status" value="1"/>
</dbReference>